<feature type="compositionally biased region" description="Polar residues" evidence="1">
    <location>
        <begin position="22"/>
        <end position="32"/>
    </location>
</feature>
<reference evidence="2" key="1">
    <citation type="journal article" date="2009" name="Plant Mol. Biol.">
        <title>Insights into corn genes derived from large-scale cDNA sequencing.</title>
        <authorList>
            <person name="Alexandrov N.N."/>
            <person name="Brover V.V."/>
            <person name="Freidin S."/>
            <person name="Troukhan M.E."/>
            <person name="Tatarinova T.V."/>
            <person name="Zhang H."/>
            <person name="Swaller T.J."/>
            <person name="Lu Y.P."/>
            <person name="Bouck J."/>
            <person name="Flavell R.B."/>
            <person name="Feldmann K.A."/>
        </authorList>
    </citation>
    <scope>NUCLEOTIDE SEQUENCE</scope>
</reference>
<name>B6T1N9_MAIZE</name>
<evidence type="ECO:0000313" key="2">
    <source>
        <dbReference type="EMBL" id="ACG31022.1"/>
    </source>
</evidence>
<sequence length="60" mass="6629">MPVGITCSATSTSGIRGHGPQHATTGDTSTRRSLCSGGSYYRRESKPVTRLRQRVFCLWR</sequence>
<dbReference type="EMBL" id="EU958904">
    <property type="protein sequence ID" value="ACG31022.1"/>
    <property type="molecule type" value="mRNA"/>
</dbReference>
<accession>B6T1N9</accession>
<protein>
    <submittedName>
        <fullName evidence="2">Uncharacterized protein</fullName>
    </submittedName>
</protein>
<feature type="region of interest" description="Disordered" evidence="1">
    <location>
        <begin position="8"/>
        <end position="32"/>
    </location>
</feature>
<organism evidence="2">
    <name type="scientific">Zea mays</name>
    <name type="common">Maize</name>
    <dbReference type="NCBI Taxonomy" id="4577"/>
    <lineage>
        <taxon>Eukaryota</taxon>
        <taxon>Viridiplantae</taxon>
        <taxon>Streptophyta</taxon>
        <taxon>Embryophyta</taxon>
        <taxon>Tracheophyta</taxon>
        <taxon>Spermatophyta</taxon>
        <taxon>Magnoliopsida</taxon>
        <taxon>Liliopsida</taxon>
        <taxon>Poales</taxon>
        <taxon>Poaceae</taxon>
        <taxon>PACMAD clade</taxon>
        <taxon>Panicoideae</taxon>
        <taxon>Andropogonodae</taxon>
        <taxon>Andropogoneae</taxon>
        <taxon>Tripsacinae</taxon>
        <taxon>Zea</taxon>
    </lineage>
</organism>
<evidence type="ECO:0000256" key="1">
    <source>
        <dbReference type="SAM" id="MobiDB-lite"/>
    </source>
</evidence>
<proteinExistence type="evidence at transcript level"/>
<dbReference type="AlphaFoldDB" id="B6T1N9"/>